<evidence type="ECO:0000313" key="2">
    <source>
        <dbReference type="Proteomes" id="UP000644699"/>
    </source>
</evidence>
<name>A0A917A2Q2_9HYPH</name>
<gene>
    <name evidence="1" type="ORF">GCM10011390_48560</name>
</gene>
<evidence type="ECO:0000313" key="1">
    <source>
        <dbReference type="EMBL" id="GGE23424.1"/>
    </source>
</evidence>
<dbReference type="AlphaFoldDB" id="A0A917A2Q2"/>
<dbReference type="Proteomes" id="UP000644699">
    <property type="component" value="Unassembled WGS sequence"/>
</dbReference>
<dbReference type="EMBL" id="BMIQ01000012">
    <property type="protein sequence ID" value="GGE23424.1"/>
    <property type="molecule type" value="Genomic_DNA"/>
</dbReference>
<proteinExistence type="predicted"/>
<accession>A0A917A2Q2</accession>
<organism evidence="1 2">
    <name type="scientific">Aureimonas endophytica</name>
    <dbReference type="NCBI Taxonomy" id="2027858"/>
    <lineage>
        <taxon>Bacteria</taxon>
        <taxon>Pseudomonadati</taxon>
        <taxon>Pseudomonadota</taxon>
        <taxon>Alphaproteobacteria</taxon>
        <taxon>Hyphomicrobiales</taxon>
        <taxon>Aurantimonadaceae</taxon>
        <taxon>Aureimonas</taxon>
    </lineage>
</organism>
<reference evidence="1" key="1">
    <citation type="journal article" date="2014" name="Int. J. Syst. Evol. Microbiol.">
        <title>Complete genome sequence of Corynebacterium casei LMG S-19264T (=DSM 44701T), isolated from a smear-ripened cheese.</title>
        <authorList>
            <consortium name="US DOE Joint Genome Institute (JGI-PGF)"/>
            <person name="Walter F."/>
            <person name="Albersmeier A."/>
            <person name="Kalinowski J."/>
            <person name="Ruckert C."/>
        </authorList>
    </citation>
    <scope>NUCLEOTIDE SEQUENCE</scope>
    <source>
        <strain evidence="1">CGMCC 1.15367</strain>
    </source>
</reference>
<keyword evidence="2" id="KW-1185">Reference proteome</keyword>
<reference evidence="1" key="2">
    <citation type="submission" date="2020-09" db="EMBL/GenBank/DDBJ databases">
        <authorList>
            <person name="Sun Q."/>
            <person name="Zhou Y."/>
        </authorList>
    </citation>
    <scope>NUCLEOTIDE SEQUENCE</scope>
    <source>
        <strain evidence="1">CGMCC 1.15367</strain>
    </source>
</reference>
<sequence length="66" mass="7000">MDCVAGGVAVFAEMLGVDPTVMSARASEDRKAAEIAALFDEEDDLFGTGRVMADTRAQAAKAQKRH</sequence>
<dbReference type="RefSeq" id="WP_188913166.1">
    <property type="nucleotide sequence ID" value="NZ_BMIQ01000012.1"/>
</dbReference>
<comment type="caution">
    <text evidence="1">The sequence shown here is derived from an EMBL/GenBank/DDBJ whole genome shotgun (WGS) entry which is preliminary data.</text>
</comment>
<protein>
    <submittedName>
        <fullName evidence="1">Uncharacterized protein</fullName>
    </submittedName>
</protein>